<evidence type="ECO:0000313" key="6">
    <source>
        <dbReference type="EMBL" id="CAF0711646.1"/>
    </source>
</evidence>
<organism evidence="6 7">
    <name type="scientific">Brachionus calyciflorus</name>
    <dbReference type="NCBI Taxonomy" id="104777"/>
    <lineage>
        <taxon>Eukaryota</taxon>
        <taxon>Metazoa</taxon>
        <taxon>Spiralia</taxon>
        <taxon>Gnathifera</taxon>
        <taxon>Rotifera</taxon>
        <taxon>Eurotatoria</taxon>
        <taxon>Monogononta</taxon>
        <taxon>Pseudotrocha</taxon>
        <taxon>Ploima</taxon>
        <taxon>Brachionidae</taxon>
        <taxon>Brachionus</taxon>
    </lineage>
</organism>
<dbReference type="Gene3D" id="3.30.1360.210">
    <property type="match status" value="1"/>
</dbReference>
<accession>A0A813LYM7</accession>
<gene>
    <name evidence="6" type="ORF">OXX778_LOCUS1125</name>
</gene>
<evidence type="ECO:0000256" key="3">
    <source>
        <dbReference type="ARBA" id="ARBA00023274"/>
    </source>
</evidence>
<dbReference type="GO" id="GO:0005737">
    <property type="term" value="C:cytoplasm"/>
    <property type="evidence" value="ECO:0007669"/>
    <property type="project" value="UniProtKB-ARBA"/>
</dbReference>
<evidence type="ECO:0000256" key="5">
    <source>
        <dbReference type="ARBA" id="ARBA00041214"/>
    </source>
</evidence>
<dbReference type="PANTHER" id="PTHR10064">
    <property type="entry name" value="60S RIBOSOMAL PROTEIN L22"/>
    <property type="match status" value="1"/>
</dbReference>
<dbReference type="Pfam" id="PF01776">
    <property type="entry name" value="Ribosomal_L22e"/>
    <property type="match status" value="1"/>
</dbReference>
<dbReference type="GO" id="GO:1990904">
    <property type="term" value="C:ribonucleoprotein complex"/>
    <property type="evidence" value="ECO:0007669"/>
    <property type="project" value="UniProtKB-KW"/>
</dbReference>
<evidence type="ECO:0000256" key="2">
    <source>
        <dbReference type="ARBA" id="ARBA00022980"/>
    </source>
</evidence>
<dbReference type="GO" id="GO:0003735">
    <property type="term" value="F:structural constituent of ribosome"/>
    <property type="evidence" value="ECO:0007669"/>
    <property type="project" value="InterPro"/>
</dbReference>
<name>A0A813LYM7_9BILA</name>
<dbReference type="AlphaFoldDB" id="A0A813LYM7"/>
<dbReference type="EMBL" id="CAJNOC010000067">
    <property type="protein sequence ID" value="CAF0711646.1"/>
    <property type="molecule type" value="Genomic_DNA"/>
</dbReference>
<dbReference type="OrthoDB" id="10259820at2759"/>
<dbReference type="Proteomes" id="UP000663879">
    <property type="component" value="Unassembled WGS sequence"/>
</dbReference>
<dbReference type="PANTHER" id="PTHR10064:SF0">
    <property type="entry name" value="FI24544P1-RELATED"/>
    <property type="match status" value="1"/>
</dbReference>
<dbReference type="InterPro" id="IPR038526">
    <property type="entry name" value="Ribosomal_eL22_sf"/>
</dbReference>
<dbReference type="GO" id="GO:0002181">
    <property type="term" value="P:cytoplasmic translation"/>
    <property type="evidence" value="ECO:0007669"/>
    <property type="project" value="TreeGrafter"/>
</dbReference>
<dbReference type="InterPro" id="IPR002671">
    <property type="entry name" value="Ribosomal_eL22"/>
</dbReference>
<protein>
    <recommendedName>
        <fullName evidence="4">Large ribosomal subunit protein eL22</fullName>
    </recommendedName>
    <alternativeName>
        <fullName evidence="5">60S ribosomal protein L22</fullName>
    </alternativeName>
</protein>
<evidence type="ECO:0000313" key="7">
    <source>
        <dbReference type="Proteomes" id="UP000663879"/>
    </source>
</evidence>
<keyword evidence="2" id="KW-0689">Ribosomal protein</keyword>
<comment type="similarity">
    <text evidence="1">Belongs to the eukaryotic ribosomal protein eL22 family.</text>
</comment>
<dbReference type="FunFam" id="3.30.1360.210:FF:000001">
    <property type="entry name" value="60S ribosomal protein L22 1"/>
    <property type="match status" value="1"/>
</dbReference>
<keyword evidence="7" id="KW-1185">Reference proteome</keyword>
<dbReference type="GO" id="GO:0003723">
    <property type="term" value="F:RNA binding"/>
    <property type="evidence" value="ECO:0007669"/>
    <property type="project" value="TreeGrafter"/>
</dbReference>
<evidence type="ECO:0000256" key="1">
    <source>
        <dbReference type="ARBA" id="ARBA00007817"/>
    </source>
</evidence>
<comment type="caution">
    <text evidence="6">The sequence shown here is derived from an EMBL/GenBank/DDBJ whole genome shotgun (WGS) entry which is preliminary data.</text>
</comment>
<evidence type="ECO:0000256" key="4">
    <source>
        <dbReference type="ARBA" id="ARBA00040613"/>
    </source>
</evidence>
<reference evidence="6" key="1">
    <citation type="submission" date="2021-02" db="EMBL/GenBank/DDBJ databases">
        <authorList>
            <person name="Nowell W R."/>
        </authorList>
    </citation>
    <scope>NUCLEOTIDE SEQUENCE</scope>
    <source>
        <strain evidence="6">Ploen Becks lab</strain>
    </source>
</reference>
<sequence>MAPKVEAKQQPKVKKVQKSQKKKKLNLRFTIDCTHPVEDGILDMVSFERFLLERIKINGKTGQLANQVNVERTKQKLVVTSEIAFSKRYLKYLTKKFLKKNKLRDWLRVIANAKDQYELRYFNIDQDEEAEEETQ</sequence>
<keyword evidence="3" id="KW-0687">Ribonucleoprotein</keyword>
<proteinExistence type="inferred from homology"/>
<dbReference type="GO" id="GO:0005840">
    <property type="term" value="C:ribosome"/>
    <property type="evidence" value="ECO:0007669"/>
    <property type="project" value="UniProtKB-KW"/>
</dbReference>